<evidence type="ECO:0000313" key="2">
    <source>
        <dbReference type="Proteomes" id="UP000800200"/>
    </source>
</evidence>
<reference evidence="1" key="1">
    <citation type="journal article" date="2020" name="Stud. Mycol.">
        <title>101 Dothideomycetes genomes: a test case for predicting lifestyles and emergence of pathogens.</title>
        <authorList>
            <person name="Haridas S."/>
            <person name="Albert R."/>
            <person name="Binder M."/>
            <person name="Bloem J."/>
            <person name="Labutti K."/>
            <person name="Salamov A."/>
            <person name="Andreopoulos B."/>
            <person name="Baker S."/>
            <person name="Barry K."/>
            <person name="Bills G."/>
            <person name="Bluhm B."/>
            <person name="Cannon C."/>
            <person name="Castanera R."/>
            <person name="Culley D."/>
            <person name="Daum C."/>
            <person name="Ezra D."/>
            <person name="Gonzalez J."/>
            <person name="Henrissat B."/>
            <person name="Kuo A."/>
            <person name="Liang C."/>
            <person name="Lipzen A."/>
            <person name="Lutzoni F."/>
            <person name="Magnuson J."/>
            <person name="Mondo S."/>
            <person name="Nolan M."/>
            <person name="Ohm R."/>
            <person name="Pangilinan J."/>
            <person name="Park H.-J."/>
            <person name="Ramirez L."/>
            <person name="Alfaro M."/>
            <person name="Sun H."/>
            <person name="Tritt A."/>
            <person name="Yoshinaga Y."/>
            <person name="Zwiers L.-H."/>
            <person name="Turgeon B."/>
            <person name="Goodwin S."/>
            <person name="Spatafora J."/>
            <person name="Crous P."/>
            <person name="Grigoriev I."/>
        </authorList>
    </citation>
    <scope>NUCLEOTIDE SEQUENCE</scope>
    <source>
        <strain evidence="1">CBS 207.26</strain>
    </source>
</reference>
<dbReference type="EMBL" id="ML994614">
    <property type="protein sequence ID" value="KAF2192886.1"/>
    <property type="molecule type" value="Genomic_DNA"/>
</dbReference>
<evidence type="ECO:0000313" key="1">
    <source>
        <dbReference type="EMBL" id="KAF2192886.1"/>
    </source>
</evidence>
<sequence length="106" mass="13088">MFLGCICEGYPPGPFHVWEKETEVEREVNGWIMEQDNMEIEDQENQMRQRARMPGTHENRVLRELNANIRRLDHDDPLPSGYWRMPRRPEWEFKLEREVRDRQRRH</sequence>
<organism evidence="1 2">
    <name type="scientific">Zopfia rhizophila CBS 207.26</name>
    <dbReference type="NCBI Taxonomy" id="1314779"/>
    <lineage>
        <taxon>Eukaryota</taxon>
        <taxon>Fungi</taxon>
        <taxon>Dikarya</taxon>
        <taxon>Ascomycota</taxon>
        <taxon>Pezizomycotina</taxon>
        <taxon>Dothideomycetes</taxon>
        <taxon>Dothideomycetes incertae sedis</taxon>
        <taxon>Zopfiaceae</taxon>
        <taxon>Zopfia</taxon>
    </lineage>
</organism>
<protein>
    <submittedName>
        <fullName evidence="1">Uncharacterized protein</fullName>
    </submittedName>
</protein>
<dbReference type="Proteomes" id="UP000800200">
    <property type="component" value="Unassembled WGS sequence"/>
</dbReference>
<gene>
    <name evidence="1" type="ORF">K469DRAFT_714906</name>
</gene>
<dbReference type="AlphaFoldDB" id="A0A6A6ESM2"/>
<name>A0A6A6ESM2_9PEZI</name>
<proteinExistence type="predicted"/>
<keyword evidence="2" id="KW-1185">Reference proteome</keyword>
<accession>A0A6A6ESM2</accession>